<feature type="compositionally biased region" description="Low complexity" evidence="1">
    <location>
        <begin position="139"/>
        <end position="156"/>
    </location>
</feature>
<evidence type="ECO:0000256" key="1">
    <source>
        <dbReference type="SAM" id="MobiDB-lite"/>
    </source>
</evidence>
<accession>A0A7W7REW1</accession>
<protein>
    <submittedName>
        <fullName evidence="2">Uncharacterized protein</fullName>
    </submittedName>
</protein>
<feature type="region of interest" description="Disordered" evidence="1">
    <location>
        <begin position="88"/>
        <end position="121"/>
    </location>
</feature>
<organism evidence="2 3">
    <name type="scientific">Lipingzhangella halophila</name>
    <dbReference type="NCBI Taxonomy" id="1783352"/>
    <lineage>
        <taxon>Bacteria</taxon>
        <taxon>Bacillati</taxon>
        <taxon>Actinomycetota</taxon>
        <taxon>Actinomycetes</taxon>
        <taxon>Streptosporangiales</taxon>
        <taxon>Nocardiopsidaceae</taxon>
        <taxon>Lipingzhangella</taxon>
    </lineage>
</organism>
<gene>
    <name evidence="2" type="ORF">F4561_000981</name>
</gene>
<dbReference type="Proteomes" id="UP000523007">
    <property type="component" value="Unassembled WGS sequence"/>
</dbReference>
<name>A0A7W7REW1_9ACTN</name>
<dbReference type="AlphaFoldDB" id="A0A7W7REW1"/>
<feature type="region of interest" description="Disordered" evidence="1">
    <location>
        <begin position="137"/>
        <end position="156"/>
    </location>
</feature>
<proteinExistence type="predicted"/>
<keyword evidence="3" id="KW-1185">Reference proteome</keyword>
<reference evidence="2 3" key="1">
    <citation type="submission" date="2020-08" db="EMBL/GenBank/DDBJ databases">
        <title>Sequencing the genomes of 1000 actinobacteria strains.</title>
        <authorList>
            <person name="Klenk H.-P."/>
        </authorList>
    </citation>
    <scope>NUCLEOTIDE SEQUENCE [LARGE SCALE GENOMIC DNA]</scope>
    <source>
        <strain evidence="2 3">DSM 102030</strain>
    </source>
</reference>
<dbReference type="EMBL" id="JACHJT010000001">
    <property type="protein sequence ID" value="MBB4930161.1"/>
    <property type="molecule type" value="Genomic_DNA"/>
</dbReference>
<sequence length="156" mass="16183">MHKYRSSTVARSAGILAVLVAVTTGCDGGSDEGGSAAEETPALRTLDPDRPTADPSRSAEPGAEETRSIRQSTQGRVFELNIGVASTSDDEASLSISYDSDPDDEKTEGVEGAAGDSFELDSGYTITIDEIDHERDTAEQAGQGTGTVTVTVTAPE</sequence>
<evidence type="ECO:0000313" key="3">
    <source>
        <dbReference type="Proteomes" id="UP000523007"/>
    </source>
</evidence>
<dbReference type="RefSeq" id="WP_184575171.1">
    <property type="nucleotide sequence ID" value="NZ_JACHJT010000001.1"/>
</dbReference>
<evidence type="ECO:0000313" key="2">
    <source>
        <dbReference type="EMBL" id="MBB4930161.1"/>
    </source>
</evidence>
<dbReference type="PROSITE" id="PS51257">
    <property type="entry name" value="PROKAR_LIPOPROTEIN"/>
    <property type="match status" value="1"/>
</dbReference>
<comment type="caution">
    <text evidence="2">The sequence shown here is derived from an EMBL/GenBank/DDBJ whole genome shotgun (WGS) entry which is preliminary data.</text>
</comment>
<feature type="region of interest" description="Disordered" evidence="1">
    <location>
        <begin position="27"/>
        <end position="75"/>
    </location>
</feature>